<dbReference type="EMBL" id="CAJNNV010000741">
    <property type="protein sequence ID" value="CAE8583450.1"/>
    <property type="molecule type" value="Genomic_DNA"/>
</dbReference>
<dbReference type="GO" id="GO:0031418">
    <property type="term" value="F:L-ascorbic acid binding"/>
    <property type="evidence" value="ECO:0007669"/>
    <property type="project" value="UniProtKB-KW"/>
</dbReference>
<evidence type="ECO:0000313" key="6">
    <source>
        <dbReference type="EMBL" id="CAE8679353.1"/>
    </source>
</evidence>
<keyword evidence="2" id="KW-0408">Iron</keyword>
<protein>
    <recommendedName>
        <fullName evidence="3">Fe2OG dioxygenase domain-containing protein</fullName>
    </recommendedName>
</protein>
<dbReference type="GO" id="GO:0071456">
    <property type="term" value="P:cellular response to hypoxia"/>
    <property type="evidence" value="ECO:0007669"/>
    <property type="project" value="TreeGrafter"/>
</dbReference>
<dbReference type="Proteomes" id="UP000654075">
    <property type="component" value="Unassembled WGS sequence"/>
</dbReference>
<accession>A0A813JK13</accession>
<dbReference type="Proteomes" id="UP000626109">
    <property type="component" value="Unassembled WGS sequence"/>
</dbReference>
<comment type="similarity">
    <text evidence="2">Belongs to the iron/ascorbate-dependent oxidoreductase family.</text>
</comment>
<feature type="domain" description="Fe2OG dioxygenase" evidence="3">
    <location>
        <begin position="165"/>
        <end position="284"/>
    </location>
</feature>
<evidence type="ECO:0000313" key="8">
    <source>
        <dbReference type="Proteomes" id="UP000654075"/>
    </source>
</evidence>
<sequence length="313" mass="34635">MGKKRLQTTASTEAVRIAVDKEGGIAQGPGNEGNVFDVHMQAETDGLVASQKIVDVLKDRGVCLCEANAPHDLLSQAFEEAETLWQAGEFGPPMQVFDQDSQFEAQLWQEVLYKDEPKVLWMSEEASSSSRKMDSLKLLSQNMLDFAKGLGDTLAQETGISFTHTWNAMLSCYSGSKSYELHVDNPHACSDRGLPDNGLRMTLCYYINPHWDPDSGSNGGGLDVFLTDPRIAPSSAAAARKSKKLRIAPHADTLAIFLSERMGHQVVETTGRERWFCLTMWCFDQLAMSDFVPKVSQVQQQALAADRSDDDYD</sequence>
<keyword evidence="2" id="KW-0560">Oxidoreductase</keyword>
<dbReference type="EMBL" id="CAJNNW010025760">
    <property type="protein sequence ID" value="CAE8679353.1"/>
    <property type="molecule type" value="Genomic_DNA"/>
</dbReference>
<evidence type="ECO:0000313" key="4">
    <source>
        <dbReference type="EMBL" id="CAE8583450.1"/>
    </source>
</evidence>
<dbReference type="AlphaFoldDB" id="A0A813JK13"/>
<comment type="caution">
    <text evidence="6">The sequence shown here is derived from an EMBL/GenBank/DDBJ whole genome shotgun (WGS) entry which is preliminary data.</text>
</comment>
<keyword evidence="8" id="KW-1185">Reference proteome</keyword>
<evidence type="ECO:0000313" key="7">
    <source>
        <dbReference type="Proteomes" id="UP000626109"/>
    </source>
</evidence>
<dbReference type="GO" id="GO:0008198">
    <property type="term" value="F:ferrous iron binding"/>
    <property type="evidence" value="ECO:0007669"/>
    <property type="project" value="TreeGrafter"/>
</dbReference>
<gene>
    <name evidence="4" type="ORF">PGLA1383_LOCUS2416</name>
    <name evidence="5" type="ORF">PGLA1383_LOCUS30776</name>
    <name evidence="6" type="ORF">PGLA2088_LOCUS21316</name>
</gene>
<keyword evidence="1" id="KW-0847">Vitamin C</keyword>
<evidence type="ECO:0000256" key="2">
    <source>
        <dbReference type="RuleBase" id="RU003682"/>
    </source>
</evidence>
<dbReference type="Pfam" id="PF13640">
    <property type="entry name" value="2OG-FeII_Oxy_3"/>
    <property type="match status" value="1"/>
</dbReference>
<dbReference type="Gene3D" id="2.60.120.620">
    <property type="entry name" value="q2cbj1_9rhob like domain"/>
    <property type="match status" value="1"/>
</dbReference>
<evidence type="ECO:0000256" key="1">
    <source>
        <dbReference type="ARBA" id="ARBA00022896"/>
    </source>
</evidence>
<dbReference type="PANTHER" id="PTHR12907:SF26">
    <property type="entry name" value="HIF PROLYL HYDROXYLASE, ISOFORM C"/>
    <property type="match status" value="1"/>
</dbReference>
<organism evidence="6 7">
    <name type="scientific">Polarella glacialis</name>
    <name type="common">Dinoflagellate</name>
    <dbReference type="NCBI Taxonomy" id="89957"/>
    <lineage>
        <taxon>Eukaryota</taxon>
        <taxon>Sar</taxon>
        <taxon>Alveolata</taxon>
        <taxon>Dinophyceae</taxon>
        <taxon>Suessiales</taxon>
        <taxon>Suessiaceae</taxon>
        <taxon>Polarella</taxon>
    </lineage>
</organism>
<evidence type="ECO:0000313" key="5">
    <source>
        <dbReference type="EMBL" id="CAE8612995.1"/>
    </source>
</evidence>
<dbReference type="EMBL" id="CAJNNV010025190">
    <property type="protein sequence ID" value="CAE8612995.1"/>
    <property type="molecule type" value="Genomic_DNA"/>
</dbReference>
<dbReference type="InterPro" id="IPR051559">
    <property type="entry name" value="HIF_prolyl_hydroxylases"/>
</dbReference>
<proteinExistence type="inferred from homology"/>
<dbReference type="PROSITE" id="PS51471">
    <property type="entry name" value="FE2OG_OXY"/>
    <property type="match status" value="1"/>
</dbReference>
<name>A0A813JK13_POLGL</name>
<keyword evidence="2" id="KW-0479">Metal-binding</keyword>
<evidence type="ECO:0000259" key="3">
    <source>
        <dbReference type="PROSITE" id="PS51471"/>
    </source>
</evidence>
<dbReference type="InterPro" id="IPR044862">
    <property type="entry name" value="Pro_4_hyd_alph_FE2OG_OXY"/>
</dbReference>
<dbReference type="OrthoDB" id="422793at2759"/>
<reference evidence="6" key="1">
    <citation type="submission" date="2021-02" db="EMBL/GenBank/DDBJ databases">
        <authorList>
            <person name="Dougan E. K."/>
            <person name="Rhodes N."/>
            <person name="Thang M."/>
            <person name="Chan C."/>
        </authorList>
    </citation>
    <scope>NUCLEOTIDE SEQUENCE</scope>
</reference>
<dbReference type="InterPro" id="IPR005123">
    <property type="entry name" value="Oxoglu/Fe-dep_dioxygenase_dom"/>
</dbReference>
<dbReference type="GO" id="GO:0031543">
    <property type="term" value="F:peptidyl-proline dioxygenase activity"/>
    <property type="evidence" value="ECO:0007669"/>
    <property type="project" value="TreeGrafter"/>
</dbReference>
<dbReference type="PANTHER" id="PTHR12907">
    <property type="entry name" value="EGL NINE HOMOLOG-RELATED"/>
    <property type="match status" value="1"/>
</dbReference>